<reference evidence="1" key="2">
    <citation type="journal article" date="2015" name="Fish Shellfish Immunol.">
        <title>Early steps in the European eel (Anguilla anguilla)-Vibrio vulnificus interaction in the gills: Role of the RtxA13 toxin.</title>
        <authorList>
            <person name="Callol A."/>
            <person name="Pajuelo D."/>
            <person name="Ebbesson L."/>
            <person name="Teles M."/>
            <person name="MacKenzie S."/>
            <person name="Amaro C."/>
        </authorList>
    </citation>
    <scope>NUCLEOTIDE SEQUENCE</scope>
</reference>
<accession>A0A0E9S2T6</accession>
<name>A0A0E9S2T6_ANGAN</name>
<sequence length="35" mass="4117">MAYVVRICLVFLMIMLYRSQSTSQERYLAMSVLTV</sequence>
<evidence type="ECO:0000313" key="1">
    <source>
        <dbReference type="EMBL" id="JAH35606.1"/>
    </source>
</evidence>
<dbReference type="AlphaFoldDB" id="A0A0E9S2T6"/>
<protein>
    <submittedName>
        <fullName evidence="1">Uncharacterized protein</fullName>
    </submittedName>
</protein>
<reference evidence="1" key="1">
    <citation type="submission" date="2014-11" db="EMBL/GenBank/DDBJ databases">
        <authorList>
            <person name="Amaro Gonzalez C."/>
        </authorList>
    </citation>
    <scope>NUCLEOTIDE SEQUENCE</scope>
</reference>
<dbReference type="EMBL" id="GBXM01072971">
    <property type="protein sequence ID" value="JAH35606.1"/>
    <property type="molecule type" value="Transcribed_RNA"/>
</dbReference>
<proteinExistence type="predicted"/>
<organism evidence="1">
    <name type="scientific">Anguilla anguilla</name>
    <name type="common">European freshwater eel</name>
    <name type="synonym">Muraena anguilla</name>
    <dbReference type="NCBI Taxonomy" id="7936"/>
    <lineage>
        <taxon>Eukaryota</taxon>
        <taxon>Metazoa</taxon>
        <taxon>Chordata</taxon>
        <taxon>Craniata</taxon>
        <taxon>Vertebrata</taxon>
        <taxon>Euteleostomi</taxon>
        <taxon>Actinopterygii</taxon>
        <taxon>Neopterygii</taxon>
        <taxon>Teleostei</taxon>
        <taxon>Anguilliformes</taxon>
        <taxon>Anguillidae</taxon>
        <taxon>Anguilla</taxon>
    </lineage>
</organism>